<dbReference type="EMBL" id="SRLO01000680">
    <property type="protein sequence ID" value="TNN48837.1"/>
    <property type="molecule type" value="Genomic_DNA"/>
</dbReference>
<feature type="transmembrane region" description="Helical" evidence="2">
    <location>
        <begin position="12"/>
        <end position="39"/>
    </location>
</feature>
<comment type="caution">
    <text evidence="3">The sequence shown here is derived from an EMBL/GenBank/DDBJ whole genome shotgun (WGS) entry which is preliminary data.</text>
</comment>
<gene>
    <name evidence="3" type="ORF">EYF80_040961</name>
</gene>
<protein>
    <submittedName>
        <fullName evidence="3">Uncharacterized protein</fullName>
    </submittedName>
</protein>
<evidence type="ECO:0000313" key="4">
    <source>
        <dbReference type="Proteomes" id="UP000314294"/>
    </source>
</evidence>
<keyword evidence="2" id="KW-0812">Transmembrane</keyword>
<proteinExistence type="predicted"/>
<dbReference type="AlphaFoldDB" id="A0A4Z2G5H7"/>
<keyword evidence="2" id="KW-1133">Transmembrane helix</keyword>
<organism evidence="3 4">
    <name type="scientific">Liparis tanakae</name>
    <name type="common">Tanaka's snailfish</name>
    <dbReference type="NCBI Taxonomy" id="230148"/>
    <lineage>
        <taxon>Eukaryota</taxon>
        <taxon>Metazoa</taxon>
        <taxon>Chordata</taxon>
        <taxon>Craniata</taxon>
        <taxon>Vertebrata</taxon>
        <taxon>Euteleostomi</taxon>
        <taxon>Actinopterygii</taxon>
        <taxon>Neopterygii</taxon>
        <taxon>Teleostei</taxon>
        <taxon>Neoteleostei</taxon>
        <taxon>Acanthomorphata</taxon>
        <taxon>Eupercaria</taxon>
        <taxon>Perciformes</taxon>
        <taxon>Cottioidei</taxon>
        <taxon>Cottales</taxon>
        <taxon>Liparidae</taxon>
        <taxon>Liparis</taxon>
    </lineage>
</organism>
<feature type="region of interest" description="Disordered" evidence="1">
    <location>
        <begin position="303"/>
        <end position="325"/>
    </location>
</feature>
<accession>A0A4Z2G5H7</accession>
<sequence>MKNCCRLGAAGRAWGAGLLWAWGAGLLWAWGVGPLWVWVRSCSGVPEETVTSSSLTTVGGGERAGRPSVAVRIVPAEEEQLDSASILTPFELRAARTGLMAGTEFRFGDAEPPPWPLFSTSSCIFSSSTSRCSCSSFFINSTICRSFSWSRRSFSSGTRKDEERGEDCDPAQTELARSVSEAPGSRWGAERSPGTGETGGGVGFMFSGAPCWAGRTTAGLPVAVRSMDTEERALGGEEQWRSWKGFRRSIRSVLVPDTGRPRSFSSSFSSATWTKTNRLAGKTPGLRLESELLGRVRAGVKEGGGGAVGNDTMMEVGRLPPPPPL</sequence>
<reference evidence="3 4" key="1">
    <citation type="submission" date="2019-03" db="EMBL/GenBank/DDBJ databases">
        <title>First draft genome of Liparis tanakae, snailfish: a comprehensive survey of snailfish specific genes.</title>
        <authorList>
            <person name="Kim W."/>
            <person name="Song I."/>
            <person name="Jeong J.-H."/>
            <person name="Kim D."/>
            <person name="Kim S."/>
            <person name="Ryu S."/>
            <person name="Song J.Y."/>
            <person name="Lee S.K."/>
        </authorList>
    </citation>
    <scope>NUCLEOTIDE SEQUENCE [LARGE SCALE GENOMIC DNA]</scope>
    <source>
        <tissue evidence="3">Muscle</tissue>
    </source>
</reference>
<name>A0A4Z2G5H7_9TELE</name>
<feature type="region of interest" description="Disordered" evidence="1">
    <location>
        <begin position="155"/>
        <end position="200"/>
    </location>
</feature>
<evidence type="ECO:0000256" key="1">
    <source>
        <dbReference type="SAM" id="MobiDB-lite"/>
    </source>
</evidence>
<dbReference type="Proteomes" id="UP000314294">
    <property type="component" value="Unassembled WGS sequence"/>
</dbReference>
<evidence type="ECO:0000313" key="3">
    <source>
        <dbReference type="EMBL" id="TNN48837.1"/>
    </source>
</evidence>
<evidence type="ECO:0000256" key="2">
    <source>
        <dbReference type="SAM" id="Phobius"/>
    </source>
</evidence>
<keyword evidence="2" id="KW-0472">Membrane</keyword>
<keyword evidence="4" id="KW-1185">Reference proteome</keyword>